<feature type="compositionally biased region" description="Basic and acidic residues" evidence="1">
    <location>
        <begin position="979"/>
        <end position="997"/>
    </location>
</feature>
<feature type="compositionally biased region" description="Low complexity" evidence="1">
    <location>
        <begin position="1304"/>
        <end position="1313"/>
    </location>
</feature>
<feature type="region of interest" description="Disordered" evidence="1">
    <location>
        <begin position="1146"/>
        <end position="1609"/>
    </location>
</feature>
<feature type="region of interest" description="Disordered" evidence="1">
    <location>
        <begin position="343"/>
        <end position="409"/>
    </location>
</feature>
<proteinExistence type="predicted"/>
<evidence type="ECO:0000313" key="2">
    <source>
        <dbReference type="EMBL" id="TQN69857.1"/>
    </source>
</evidence>
<feature type="compositionally biased region" description="Polar residues" evidence="1">
    <location>
        <begin position="27"/>
        <end position="43"/>
    </location>
</feature>
<feature type="compositionally biased region" description="Polar residues" evidence="1">
    <location>
        <begin position="1096"/>
        <end position="1113"/>
    </location>
</feature>
<evidence type="ECO:0000256" key="1">
    <source>
        <dbReference type="SAM" id="MobiDB-lite"/>
    </source>
</evidence>
<feature type="compositionally biased region" description="Polar residues" evidence="1">
    <location>
        <begin position="1155"/>
        <end position="1169"/>
    </location>
</feature>
<feature type="compositionally biased region" description="Polar residues" evidence="1">
    <location>
        <begin position="1271"/>
        <end position="1292"/>
    </location>
</feature>
<feature type="compositionally biased region" description="Basic and acidic residues" evidence="1">
    <location>
        <begin position="586"/>
        <end position="601"/>
    </location>
</feature>
<feature type="compositionally biased region" description="Polar residues" evidence="1">
    <location>
        <begin position="901"/>
        <end position="930"/>
    </location>
</feature>
<feature type="region of interest" description="Disordered" evidence="1">
    <location>
        <begin position="526"/>
        <end position="623"/>
    </location>
</feature>
<feature type="compositionally biased region" description="Polar residues" evidence="1">
    <location>
        <begin position="1587"/>
        <end position="1600"/>
    </location>
</feature>
<feature type="region of interest" description="Disordered" evidence="1">
    <location>
        <begin position="1028"/>
        <end position="1133"/>
    </location>
</feature>
<feature type="non-terminal residue" evidence="2">
    <location>
        <position position="1609"/>
    </location>
</feature>
<feature type="compositionally biased region" description="Polar residues" evidence="1">
    <location>
        <begin position="499"/>
        <end position="512"/>
    </location>
</feature>
<feature type="compositionally biased region" description="Basic residues" evidence="1">
    <location>
        <begin position="1077"/>
        <end position="1089"/>
    </location>
</feature>
<name>A0A5Q4BTQ3_9PEZI</name>
<dbReference type="EMBL" id="PUHP01000461">
    <property type="protein sequence ID" value="TQN69857.1"/>
    <property type="molecule type" value="Genomic_DNA"/>
</dbReference>
<feature type="compositionally biased region" description="Polar residues" evidence="1">
    <location>
        <begin position="804"/>
        <end position="820"/>
    </location>
</feature>
<feature type="compositionally biased region" description="Polar residues" evidence="1">
    <location>
        <begin position="846"/>
        <end position="864"/>
    </location>
</feature>
<feature type="compositionally biased region" description="Low complexity" evidence="1">
    <location>
        <begin position="389"/>
        <end position="399"/>
    </location>
</feature>
<feature type="compositionally biased region" description="Polar residues" evidence="1">
    <location>
        <begin position="1431"/>
        <end position="1442"/>
    </location>
</feature>
<feature type="compositionally biased region" description="Polar residues" evidence="1">
    <location>
        <begin position="560"/>
        <end position="585"/>
    </location>
</feature>
<reference evidence="2 3" key="1">
    <citation type="journal article" date="2019" name="Sci. Rep.">
        <title>Colletotrichum shisoi sp. nov., an anthracnose pathogen of Perilla frutescens in Japan: molecular phylogenetic, morphological and genomic evidence.</title>
        <authorList>
            <person name="Gan P."/>
            <person name="Tsushima A."/>
            <person name="Hiroyama R."/>
            <person name="Narusaka M."/>
            <person name="Takano Y."/>
            <person name="Narusaka Y."/>
            <person name="Kawaradani M."/>
            <person name="Damm U."/>
            <person name="Shirasu K."/>
        </authorList>
    </citation>
    <scope>NUCLEOTIDE SEQUENCE [LARGE SCALE GENOMIC DNA]</scope>
    <source>
        <strain evidence="2 3">PG-2018a</strain>
    </source>
</reference>
<protein>
    <recommendedName>
        <fullName evidence="4">Cbr-clec-223 protein</fullName>
    </recommendedName>
</protein>
<feature type="region of interest" description="Disordered" evidence="1">
    <location>
        <begin position="1"/>
        <end position="43"/>
    </location>
</feature>
<feature type="compositionally biased region" description="Basic residues" evidence="1">
    <location>
        <begin position="1509"/>
        <end position="1519"/>
    </location>
</feature>
<accession>A0A5Q4BTQ3</accession>
<feature type="compositionally biased region" description="Polar residues" evidence="1">
    <location>
        <begin position="874"/>
        <end position="891"/>
    </location>
</feature>
<feature type="compositionally biased region" description="Low complexity" evidence="1">
    <location>
        <begin position="1373"/>
        <end position="1388"/>
    </location>
</feature>
<gene>
    <name evidence="2" type="ORF">CSHISOI_05609</name>
</gene>
<feature type="region of interest" description="Disordered" evidence="1">
    <location>
        <begin position="756"/>
        <end position="1007"/>
    </location>
</feature>
<feature type="compositionally biased region" description="Polar residues" evidence="1">
    <location>
        <begin position="773"/>
        <end position="784"/>
    </location>
</feature>
<feature type="compositionally biased region" description="Low complexity" evidence="1">
    <location>
        <begin position="1495"/>
        <end position="1507"/>
    </location>
</feature>
<feature type="compositionally biased region" description="Basic and acidic residues" evidence="1">
    <location>
        <begin position="1048"/>
        <end position="1064"/>
    </location>
</feature>
<feature type="compositionally biased region" description="Polar residues" evidence="1">
    <location>
        <begin position="1520"/>
        <end position="1532"/>
    </location>
</feature>
<sequence>MASSFPGGQASLQGRGLVVGSNDRDAQGTNPSALPANGRNQPPSFVYHYPNGIPGGYKMVPARDGETPRRYVEDHLPNTFYSRKDIKAIFSTNNGEVPTRGLNMNHFVGSRELDLWSAEDIQGRANSIRKKHWRSLKSLKEPSCWEDLYDYFDTFDIYFHGALNLWNLMHQLYNENENISHDKIRSTAVEVGIWADEWIAKTENQIKLRAFHCWSGDIIGLITRRVWDELKKLSSIDIMLIRYALCHRQNQLSSNGLTRASVYPANSLEHNWHSNTLHCWLAGQPVHDTPSGIPPALCPQTIAVGSTDSPSSQPTFAGVGGATAVTQMSAKTNTAVPKPIVVSGTNIKPRADPQGRASAMDISSPGRSRETFTNSQQNTSAFVPKNGNLAPAAPTSATPTVPPPSLLPGRAPVPQITTVAAMVPGAYLPPMGPYGLPFNMPFTTGSNGETQPYYGPVGPSPPLVLPAPERHQQGPQQSVKLTPKKPTGNSFLNDGGNVPVQSSMSSTGGTRVQSAVYQRAALDVNSSYKPDGKRNATASSSFDQGARQGSLLGPAHSESARNAPQGQLQTPSASKETGSGQSQSQDEPKGWEKIPHADDSLHGPVFRRSPTKDNRPRSYSKASTKADYYCTNQHSRTAHKYVYTPCACNKCEERERSVYVQLKTSLRMASGVLLSKIHEIMSQWGEVEQVSQLPLAEYTADFACFFVRFKDGSRVREISAMDDFKSNVVDCMIRTGAMHHTKYGKDMFEDHRRDNEQIGSTNQTGPYHPAWKGQSSGFGQTQIPHNRRDSRAQVSLEQYMKPSRQPSQVNVATTHGSSTPLPEKVSQKVAGPIGEAKTIGDLWTKRASTAVPQTSAEAESQSKPPSEDIIPDAEQTNQPSSPRAPVSSSGKGVNKAIVVNLPTTPQKPKANTSTHVSASDENTTPTNTMVFTPKGSEASVKPAKMVPCTSTATDCEDSPSYGQKKKLQTLNDQAPGEKASAEKSDTSKSDSPPTDKGKYRKVFSQKDDHSIEVFDARVLNVAVNDPQSAIDSSSMEEHPVEQANELTRAGHELDSLIDLNRDQESVATTAAVESSTKKKNKRSKKKKKTASADQGEPSNQQTTNDGAINSADQQDPEASMPLTTEMVEDNEPATLREVIAKAKQIVGGKGAKPGSANQTAIETPTNVVQQDAAPFIAGTTEKPESEVPNNAAKGKQIARTECNEPQQSTEKSDVPETASKTFRANAGGSLRMPKTRKKQPAPLQLAGPSASEGTVDTEEPDAPRTLDNGLPSATSTALFSSITGQGNRSSDGSPVMQPTPATPPLAEAAEAMPKLSPKKSAGGAEATSKPNTLLNPQAKEFVSPPTRPTVARPKKVELAPVPLKPFGHRRNVSQTSSGTSRTLTSGSSPVNEEDNQSTGSVAESCKGKGKGSAAQQASAKDKDAKSSTATNRAQSSAQQTPATDAADKENPPSLASDELPASQSTSADDGDWKVQRPKRDIGTKQPKGGSQHKNQQQQQQGQQGQQGSKKNRPLPKKQKIQGQSHLQQQRYVSSPGPGPNTVSVGSKAEFPSLPPAPKPETGLPAKSIWGKSRAVTTAAATTKATPGDSTTATKGETSGNPRPKEESDK</sequence>
<feature type="region of interest" description="Disordered" evidence="1">
    <location>
        <begin position="447"/>
        <end position="512"/>
    </location>
</feature>
<organism evidence="2 3">
    <name type="scientific">Colletotrichum shisoi</name>
    <dbReference type="NCBI Taxonomy" id="2078593"/>
    <lineage>
        <taxon>Eukaryota</taxon>
        <taxon>Fungi</taxon>
        <taxon>Dikarya</taxon>
        <taxon>Ascomycota</taxon>
        <taxon>Pezizomycotina</taxon>
        <taxon>Sordariomycetes</taxon>
        <taxon>Hypocreomycetidae</taxon>
        <taxon>Glomerellales</taxon>
        <taxon>Glomerellaceae</taxon>
        <taxon>Colletotrichum</taxon>
        <taxon>Colletotrichum destructivum species complex</taxon>
    </lineage>
</organism>
<evidence type="ECO:0000313" key="3">
    <source>
        <dbReference type="Proteomes" id="UP000326340"/>
    </source>
</evidence>
<feature type="compositionally biased region" description="Polar residues" evidence="1">
    <location>
        <begin position="371"/>
        <end position="381"/>
    </location>
</feature>
<comment type="caution">
    <text evidence="2">The sequence shown here is derived from an EMBL/GenBank/DDBJ whole genome shotgun (WGS) entry which is preliminary data.</text>
</comment>
<evidence type="ECO:0008006" key="4">
    <source>
        <dbReference type="Google" id="ProtNLM"/>
    </source>
</evidence>
<feature type="compositionally biased region" description="Basic and acidic residues" evidence="1">
    <location>
        <begin position="1470"/>
        <end position="1482"/>
    </location>
</feature>
<feature type="compositionally biased region" description="Low complexity" evidence="1">
    <location>
        <begin position="1574"/>
        <end position="1585"/>
    </location>
</feature>
<keyword evidence="3" id="KW-1185">Reference proteome</keyword>
<dbReference type="Proteomes" id="UP000326340">
    <property type="component" value="Unassembled WGS sequence"/>
</dbReference>
<dbReference type="OrthoDB" id="3941926at2759"/>